<name>A0A4R3YGG8_9PROT</name>
<feature type="domain" description="Response regulatory" evidence="6">
    <location>
        <begin position="8"/>
        <end position="123"/>
    </location>
</feature>
<dbReference type="PROSITE" id="PS50109">
    <property type="entry name" value="HIS_KIN"/>
    <property type="match status" value="1"/>
</dbReference>
<keyword evidence="3 4" id="KW-0597">Phosphoprotein</keyword>
<evidence type="ECO:0000256" key="1">
    <source>
        <dbReference type="ARBA" id="ARBA00000085"/>
    </source>
</evidence>
<dbReference type="PANTHER" id="PTHR43065:SF50">
    <property type="entry name" value="HISTIDINE KINASE"/>
    <property type="match status" value="1"/>
</dbReference>
<dbReference type="InterPro" id="IPR004358">
    <property type="entry name" value="Sig_transdc_His_kin-like_C"/>
</dbReference>
<dbReference type="PROSITE" id="PS50110">
    <property type="entry name" value="RESPONSE_REGULATORY"/>
    <property type="match status" value="1"/>
</dbReference>
<evidence type="ECO:0000259" key="5">
    <source>
        <dbReference type="PROSITE" id="PS50109"/>
    </source>
</evidence>
<sequence length="546" mass="60605">MVRMLKKIILIVEDEPFVAGYLRVTLGDLGYAVAGVVDTGEEAVRIAIEQSLDLVLMDVVLAGEMDGIAAAELIHHHSDIPIIFLTAHSDEGFLKRAKITQPFAYLMKPLKESELRLTIELALQRHEMDSRLKTREKLLQGILDSLTEHIAVLDIQGYITMVNAAWVRFASNNGTDLKRTGIGTNYLEICRSASGHSCEGGQQASEGIAGVLDGSLPQFFLEYPCHSPDKKRWFMMNVTPLEGGKGGAVVSHTNITERKLVEVELQLAHVQLQQAHRQLAHTQSQLMQSEKLASVGQLAAGVSHEINNPIGYVYGNIGTFEQYIKDVFQILDAYGEAETSISDEEVIDRLEALKARLDIPFLRIDLQNLIKESKEGIGRVKTIVQNLKDFSDPDAMERWQWVDLNKGLDSTLTLLRRELQGKAEIKKEYGQIPEVECLPSQINQVFMNLLMNAIQAIEKEGAISIGTGVEGGEVWVSISDTGKGVMPEHLNRVFEPFFTTKQEGQGRGLGLSMSYGIVKKHHGSIEVQSEVNKGTTFTIWLPVKHV</sequence>
<dbReference type="OrthoDB" id="1931120at2"/>
<evidence type="ECO:0000313" key="8">
    <source>
        <dbReference type="Proteomes" id="UP000295367"/>
    </source>
</evidence>
<dbReference type="SMART" id="SM00448">
    <property type="entry name" value="REC"/>
    <property type="match status" value="1"/>
</dbReference>
<dbReference type="Proteomes" id="UP000295367">
    <property type="component" value="Unassembled WGS sequence"/>
</dbReference>
<dbReference type="CDD" id="cd17534">
    <property type="entry name" value="REC_DC-like"/>
    <property type="match status" value="1"/>
</dbReference>
<dbReference type="Gene3D" id="3.30.565.10">
    <property type="entry name" value="Histidine kinase-like ATPase, C-terminal domain"/>
    <property type="match status" value="1"/>
</dbReference>
<protein>
    <recommendedName>
        <fullName evidence="2">histidine kinase</fullName>
        <ecNumber evidence="2">2.7.13.3</ecNumber>
    </recommendedName>
</protein>
<dbReference type="SUPFAM" id="SSF47384">
    <property type="entry name" value="Homodimeric domain of signal transducing histidine kinase"/>
    <property type="match status" value="1"/>
</dbReference>
<dbReference type="InterPro" id="IPR011006">
    <property type="entry name" value="CheY-like_superfamily"/>
</dbReference>
<gene>
    <name evidence="7" type="ORF">EDC63_102173</name>
</gene>
<feature type="modified residue" description="4-aspartylphosphate" evidence="4">
    <location>
        <position position="58"/>
    </location>
</feature>
<dbReference type="InterPro" id="IPR035965">
    <property type="entry name" value="PAS-like_dom_sf"/>
</dbReference>
<dbReference type="InterPro" id="IPR036097">
    <property type="entry name" value="HisK_dim/P_sf"/>
</dbReference>
<evidence type="ECO:0000259" key="6">
    <source>
        <dbReference type="PROSITE" id="PS50110"/>
    </source>
</evidence>
<dbReference type="Gene3D" id="3.40.50.2300">
    <property type="match status" value="1"/>
</dbReference>
<dbReference type="InterPro" id="IPR003594">
    <property type="entry name" value="HATPase_dom"/>
</dbReference>
<feature type="domain" description="Histidine kinase" evidence="5">
    <location>
        <begin position="301"/>
        <end position="545"/>
    </location>
</feature>
<dbReference type="InterPro" id="IPR001789">
    <property type="entry name" value="Sig_transdc_resp-reg_receiver"/>
</dbReference>
<comment type="caution">
    <text evidence="7">The sequence shown here is derived from an EMBL/GenBank/DDBJ whole genome shotgun (WGS) entry which is preliminary data.</text>
</comment>
<dbReference type="InterPro" id="IPR003661">
    <property type="entry name" value="HisK_dim/P_dom"/>
</dbReference>
<dbReference type="InterPro" id="IPR013656">
    <property type="entry name" value="PAS_4"/>
</dbReference>
<dbReference type="CDD" id="cd00082">
    <property type="entry name" value="HisKA"/>
    <property type="match status" value="1"/>
</dbReference>
<dbReference type="PRINTS" id="PR00344">
    <property type="entry name" value="BCTRLSENSOR"/>
</dbReference>
<dbReference type="Pfam" id="PF08448">
    <property type="entry name" value="PAS_4"/>
    <property type="match status" value="1"/>
</dbReference>
<dbReference type="PANTHER" id="PTHR43065">
    <property type="entry name" value="SENSOR HISTIDINE KINASE"/>
    <property type="match status" value="1"/>
</dbReference>
<dbReference type="EMBL" id="SMCO01000002">
    <property type="protein sequence ID" value="TCV89653.1"/>
    <property type="molecule type" value="Genomic_DNA"/>
</dbReference>
<evidence type="ECO:0000313" key="7">
    <source>
        <dbReference type="EMBL" id="TCV89653.1"/>
    </source>
</evidence>
<dbReference type="EC" id="2.7.13.3" evidence="2"/>
<dbReference type="GO" id="GO:0000155">
    <property type="term" value="F:phosphorelay sensor kinase activity"/>
    <property type="evidence" value="ECO:0007669"/>
    <property type="project" value="InterPro"/>
</dbReference>
<evidence type="ECO:0000256" key="3">
    <source>
        <dbReference type="ARBA" id="ARBA00022553"/>
    </source>
</evidence>
<dbReference type="Gene3D" id="3.30.450.20">
    <property type="entry name" value="PAS domain"/>
    <property type="match status" value="1"/>
</dbReference>
<dbReference type="SUPFAM" id="SSF55874">
    <property type="entry name" value="ATPase domain of HSP90 chaperone/DNA topoisomerase II/histidine kinase"/>
    <property type="match status" value="1"/>
</dbReference>
<evidence type="ECO:0000256" key="4">
    <source>
        <dbReference type="PROSITE-ProRule" id="PRU00169"/>
    </source>
</evidence>
<dbReference type="AlphaFoldDB" id="A0A4R3YGG8"/>
<proteinExistence type="predicted"/>
<accession>A0A4R3YGG8</accession>
<dbReference type="Pfam" id="PF02518">
    <property type="entry name" value="HATPase_c"/>
    <property type="match status" value="1"/>
</dbReference>
<reference evidence="7 8" key="1">
    <citation type="submission" date="2019-03" db="EMBL/GenBank/DDBJ databases">
        <title>Genomic Encyclopedia of Type Strains, Phase IV (KMG-IV): sequencing the most valuable type-strain genomes for metagenomic binning, comparative biology and taxonomic classification.</title>
        <authorList>
            <person name="Goeker M."/>
        </authorList>
    </citation>
    <scope>NUCLEOTIDE SEQUENCE [LARGE SCALE GENOMIC DNA]</scope>
    <source>
        <strain evidence="7 8">DSM 100309</strain>
    </source>
</reference>
<keyword evidence="8" id="KW-1185">Reference proteome</keyword>
<comment type="catalytic activity">
    <reaction evidence="1">
        <text>ATP + protein L-histidine = ADP + protein N-phospho-L-histidine.</text>
        <dbReference type="EC" id="2.7.13.3"/>
    </reaction>
</comment>
<dbReference type="Gene3D" id="1.10.287.130">
    <property type="match status" value="1"/>
</dbReference>
<dbReference type="SUPFAM" id="SSF52172">
    <property type="entry name" value="CheY-like"/>
    <property type="match status" value="1"/>
</dbReference>
<dbReference type="InterPro" id="IPR036890">
    <property type="entry name" value="HATPase_C_sf"/>
</dbReference>
<evidence type="ECO:0000256" key="2">
    <source>
        <dbReference type="ARBA" id="ARBA00012438"/>
    </source>
</evidence>
<dbReference type="InterPro" id="IPR005467">
    <property type="entry name" value="His_kinase_dom"/>
</dbReference>
<dbReference type="SMART" id="SM00387">
    <property type="entry name" value="HATPase_c"/>
    <property type="match status" value="1"/>
</dbReference>
<organism evidence="7 8">
    <name type="scientific">Sulfurirhabdus autotrophica</name>
    <dbReference type="NCBI Taxonomy" id="1706046"/>
    <lineage>
        <taxon>Bacteria</taxon>
        <taxon>Pseudomonadati</taxon>
        <taxon>Pseudomonadota</taxon>
        <taxon>Betaproteobacteria</taxon>
        <taxon>Nitrosomonadales</taxon>
        <taxon>Sulfuricellaceae</taxon>
        <taxon>Sulfurirhabdus</taxon>
    </lineage>
</organism>
<dbReference type="SUPFAM" id="SSF55785">
    <property type="entry name" value="PYP-like sensor domain (PAS domain)"/>
    <property type="match status" value="1"/>
</dbReference>
<dbReference type="Pfam" id="PF00072">
    <property type="entry name" value="Response_reg"/>
    <property type="match status" value="1"/>
</dbReference>